<dbReference type="Gene3D" id="3.30.420.10">
    <property type="entry name" value="Ribonuclease H-like superfamily/Ribonuclease H"/>
    <property type="match status" value="1"/>
</dbReference>
<evidence type="ECO:0000313" key="3">
    <source>
        <dbReference type="RefSeq" id="XP_016506731.1"/>
    </source>
</evidence>
<feature type="compositionally biased region" description="Basic and acidic residues" evidence="1">
    <location>
        <begin position="306"/>
        <end position="317"/>
    </location>
</feature>
<dbReference type="Pfam" id="PF00665">
    <property type="entry name" value="rve"/>
    <property type="match status" value="1"/>
</dbReference>
<reference evidence="3" key="1">
    <citation type="submission" date="2025-08" db="UniProtKB">
        <authorList>
            <consortium name="RefSeq"/>
        </authorList>
    </citation>
    <scope>IDENTIFICATION</scope>
</reference>
<dbReference type="OrthoDB" id="10055717at2759"/>
<accession>A0A1S4D020</accession>
<dbReference type="PANTHER" id="PTHR47266">
    <property type="entry name" value="ENDONUCLEASE-RELATED"/>
    <property type="match status" value="1"/>
</dbReference>
<dbReference type="RefSeq" id="XP_016506731.1">
    <property type="nucleotide sequence ID" value="XM_016651245.1"/>
</dbReference>
<dbReference type="SUPFAM" id="SSF53098">
    <property type="entry name" value="Ribonuclease H-like"/>
    <property type="match status" value="1"/>
</dbReference>
<name>A0A1S4D020_TOBAC</name>
<dbReference type="KEGG" id="nta:107824472"/>
<dbReference type="SMR" id="A0A1S4D020"/>
<dbReference type="GO" id="GO:0015074">
    <property type="term" value="P:DNA integration"/>
    <property type="evidence" value="ECO:0007669"/>
    <property type="project" value="InterPro"/>
</dbReference>
<protein>
    <recommendedName>
        <fullName evidence="2">Integrase catalytic domain-containing protein</fullName>
    </recommendedName>
</protein>
<dbReference type="InterPro" id="IPR036397">
    <property type="entry name" value="RNaseH_sf"/>
</dbReference>
<feature type="region of interest" description="Disordered" evidence="1">
    <location>
        <begin position="288"/>
        <end position="320"/>
    </location>
</feature>
<sequence length="437" mass="50622">MGNIFRRHEMPMNPIQQVEVFDVWGIDFMGPFISSYDNKYILVAVDYVSKWVEAATFPTNDSRVVVGFLKKNIFTRFGIPRAIISDGGTHFCNHVFEKLLDKYDVYHKVATLYHPQTSGQVEVSNREIKSVLTKTVNATRTYWAKKLDDALWAYRTAFKTPIGMSPYKLVFGKACHLPVELEHRAWWALKQLSMNPDEAGENRLTKLHELEEFRYHAFESTRLYKERMKRLHDKHIVDRNFKPGDKVLLYNSRVTEVFPSGAVEITSEDSINTFKVNGQQLKLYHGSIEETPHQRSISRRQASSSRTREASPERPFDNNKFVSAKAQDRFAEKASKKPIPERGIDVRSLQRNCPHMYDELMGRGLQTFINEPGEGNVMVVREFYANAPEHDNGIVTVRRKAVNASVEAIRTTYQLPPPVIDYDDFYEYGRNPTQEKW</sequence>
<dbReference type="PaxDb" id="4097-A0A1S4D020"/>
<dbReference type="GO" id="GO:0003676">
    <property type="term" value="F:nucleic acid binding"/>
    <property type="evidence" value="ECO:0007669"/>
    <property type="project" value="InterPro"/>
</dbReference>
<dbReference type="OMA" id="YANAPEH"/>
<evidence type="ECO:0000259" key="2">
    <source>
        <dbReference type="PROSITE" id="PS50994"/>
    </source>
</evidence>
<dbReference type="PROSITE" id="PS50994">
    <property type="entry name" value="INTEGRASE"/>
    <property type="match status" value="1"/>
</dbReference>
<feature type="domain" description="Integrase catalytic" evidence="2">
    <location>
        <begin position="10"/>
        <end position="174"/>
    </location>
</feature>
<organism evidence="3">
    <name type="scientific">Nicotiana tabacum</name>
    <name type="common">Common tobacco</name>
    <dbReference type="NCBI Taxonomy" id="4097"/>
    <lineage>
        <taxon>Eukaryota</taxon>
        <taxon>Viridiplantae</taxon>
        <taxon>Streptophyta</taxon>
        <taxon>Embryophyta</taxon>
        <taxon>Tracheophyta</taxon>
        <taxon>Spermatophyta</taxon>
        <taxon>Magnoliopsida</taxon>
        <taxon>eudicotyledons</taxon>
        <taxon>Gunneridae</taxon>
        <taxon>Pentapetalae</taxon>
        <taxon>asterids</taxon>
        <taxon>lamiids</taxon>
        <taxon>Solanales</taxon>
        <taxon>Solanaceae</taxon>
        <taxon>Nicotianoideae</taxon>
        <taxon>Nicotianeae</taxon>
        <taxon>Nicotiana</taxon>
    </lineage>
</organism>
<proteinExistence type="predicted"/>
<dbReference type="AlphaFoldDB" id="A0A1S4D020"/>
<dbReference type="InterPro" id="IPR001584">
    <property type="entry name" value="Integrase_cat-core"/>
</dbReference>
<dbReference type="InterPro" id="IPR012337">
    <property type="entry name" value="RNaseH-like_sf"/>
</dbReference>
<dbReference type="InterPro" id="IPR052160">
    <property type="entry name" value="Gypsy_RT_Integrase-like"/>
</dbReference>
<evidence type="ECO:0000256" key="1">
    <source>
        <dbReference type="SAM" id="MobiDB-lite"/>
    </source>
</evidence>
<gene>
    <name evidence="3" type="primary">LOC107824472</name>
</gene>